<sequence length="337" mass="34360">MRAAWIEATHAPLRVGERPRPEPGPGQVVVAVRAAGVCHTDLHLRDAVPSSPPLPLVPGHEVAGDVVAVASDVDIALGTRVLVYYYDGCGRCPACADGLENLCPAPKAKYGFDTDGGYAEYMLVAARCCVPLPDSVGYADAAVMGCSGTTALHAGRRVAGVRAGETVVVMGVGGIGLAVTQAAVLDGASVIAVDVHEASLEKAKQVGATDVVLGSVDVAAAVRELTSGRGADVAVDTVGNESTPAVCVDLLRTGGRLVLIGYTDRPAPVDVSRIVTKEVVVRGSVGATLDDAREAVRLLADGHLRAVVSGRYPLADADRVLAELAGGGTVGRIVLEP</sequence>
<dbReference type="PANTHER" id="PTHR42940">
    <property type="entry name" value="ALCOHOL DEHYDROGENASE 1-RELATED"/>
    <property type="match status" value="1"/>
</dbReference>
<evidence type="ECO:0000256" key="2">
    <source>
        <dbReference type="ARBA" id="ARBA00008072"/>
    </source>
</evidence>
<accession>A0A1Q8CVU5</accession>
<dbReference type="GO" id="GO:0004022">
    <property type="term" value="F:alcohol dehydrogenase (NAD+) activity"/>
    <property type="evidence" value="ECO:0007669"/>
    <property type="project" value="UniProtKB-EC"/>
</dbReference>
<evidence type="ECO:0000256" key="1">
    <source>
        <dbReference type="ARBA" id="ARBA00001947"/>
    </source>
</evidence>
<comment type="cofactor">
    <cofactor evidence="1 9">
        <name>Zn(2+)</name>
        <dbReference type="ChEBI" id="CHEBI:29105"/>
    </cofactor>
</comment>
<proteinExistence type="inferred from homology"/>
<dbReference type="RefSeq" id="WP_075124498.1">
    <property type="nucleotide sequence ID" value="NZ_MSIE01000007.1"/>
</dbReference>
<dbReference type="GO" id="GO:0008270">
    <property type="term" value="F:zinc ion binding"/>
    <property type="evidence" value="ECO:0007669"/>
    <property type="project" value="InterPro"/>
</dbReference>
<evidence type="ECO:0000313" key="11">
    <source>
        <dbReference type="EMBL" id="OLF18470.1"/>
    </source>
</evidence>
<evidence type="ECO:0000256" key="5">
    <source>
        <dbReference type="ARBA" id="ARBA00022833"/>
    </source>
</evidence>
<dbReference type="OrthoDB" id="334894at2"/>
<dbReference type="Gene3D" id="3.90.180.10">
    <property type="entry name" value="Medium-chain alcohol dehydrogenases, catalytic domain"/>
    <property type="match status" value="1"/>
</dbReference>
<comment type="catalytic activity">
    <reaction evidence="7">
        <text>a secondary alcohol + NAD(+) = a ketone + NADH + H(+)</text>
        <dbReference type="Rhea" id="RHEA:10740"/>
        <dbReference type="ChEBI" id="CHEBI:15378"/>
        <dbReference type="ChEBI" id="CHEBI:17087"/>
        <dbReference type="ChEBI" id="CHEBI:35681"/>
        <dbReference type="ChEBI" id="CHEBI:57540"/>
        <dbReference type="ChEBI" id="CHEBI:57945"/>
        <dbReference type="EC" id="1.1.1.1"/>
    </reaction>
</comment>
<evidence type="ECO:0000256" key="6">
    <source>
        <dbReference type="ARBA" id="ARBA00023002"/>
    </source>
</evidence>
<reference evidence="11 12" key="1">
    <citation type="submission" date="2016-12" db="EMBL/GenBank/DDBJ databases">
        <title>The draft genome sequence of Actinophytocola sp. 11-183.</title>
        <authorList>
            <person name="Wang W."/>
            <person name="Yuan L."/>
        </authorList>
    </citation>
    <scope>NUCLEOTIDE SEQUENCE [LARGE SCALE GENOMIC DNA]</scope>
    <source>
        <strain evidence="11 12">11-183</strain>
    </source>
</reference>
<organism evidence="11 12">
    <name type="scientific">Actinophytocola xanthii</name>
    <dbReference type="NCBI Taxonomy" id="1912961"/>
    <lineage>
        <taxon>Bacteria</taxon>
        <taxon>Bacillati</taxon>
        <taxon>Actinomycetota</taxon>
        <taxon>Actinomycetes</taxon>
        <taxon>Pseudonocardiales</taxon>
        <taxon>Pseudonocardiaceae</taxon>
    </lineage>
</organism>
<dbReference type="SUPFAM" id="SSF50129">
    <property type="entry name" value="GroES-like"/>
    <property type="match status" value="1"/>
</dbReference>
<evidence type="ECO:0000256" key="7">
    <source>
        <dbReference type="ARBA" id="ARBA00049164"/>
    </source>
</evidence>
<keyword evidence="5 9" id="KW-0862">Zinc</keyword>
<evidence type="ECO:0000256" key="3">
    <source>
        <dbReference type="ARBA" id="ARBA00013190"/>
    </source>
</evidence>
<evidence type="ECO:0000256" key="8">
    <source>
        <dbReference type="ARBA" id="ARBA00049243"/>
    </source>
</evidence>
<dbReference type="InterPro" id="IPR002328">
    <property type="entry name" value="ADH_Zn_CS"/>
</dbReference>
<dbReference type="SMART" id="SM00829">
    <property type="entry name" value="PKS_ER"/>
    <property type="match status" value="1"/>
</dbReference>
<gene>
    <name evidence="11" type="ORF">BU204_05765</name>
</gene>
<keyword evidence="4 9" id="KW-0479">Metal-binding</keyword>
<evidence type="ECO:0000259" key="10">
    <source>
        <dbReference type="SMART" id="SM00829"/>
    </source>
</evidence>
<dbReference type="PROSITE" id="PS00059">
    <property type="entry name" value="ADH_ZINC"/>
    <property type="match status" value="1"/>
</dbReference>
<name>A0A1Q8CVU5_9PSEU</name>
<dbReference type="InterPro" id="IPR011032">
    <property type="entry name" value="GroES-like_sf"/>
</dbReference>
<feature type="domain" description="Enoyl reductase (ER)" evidence="10">
    <location>
        <begin position="8"/>
        <end position="335"/>
    </location>
</feature>
<comment type="similarity">
    <text evidence="2 9">Belongs to the zinc-containing alcohol dehydrogenase family.</text>
</comment>
<dbReference type="AlphaFoldDB" id="A0A1Q8CVU5"/>
<dbReference type="Proteomes" id="UP000185596">
    <property type="component" value="Unassembled WGS sequence"/>
</dbReference>
<keyword evidence="6" id="KW-0560">Oxidoreductase</keyword>
<dbReference type="InterPro" id="IPR036291">
    <property type="entry name" value="NAD(P)-bd_dom_sf"/>
</dbReference>
<dbReference type="InterPro" id="IPR020843">
    <property type="entry name" value="ER"/>
</dbReference>
<dbReference type="STRING" id="1912961.BU204_05765"/>
<evidence type="ECO:0000256" key="9">
    <source>
        <dbReference type="RuleBase" id="RU361277"/>
    </source>
</evidence>
<dbReference type="EC" id="1.1.1.1" evidence="3"/>
<dbReference type="Pfam" id="PF00107">
    <property type="entry name" value="ADH_zinc_N"/>
    <property type="match status" value="1"/>
</dbReference>
<comment type="catalytic activity">
    <reaction evidence="8">
        <text>a primary alcohol + NAD(+) = an aldehyde + NADH + H(+)</text>
        <dbReference type="Rhea" id="RHEA:10736"/>
        <dbReference type="ChEBI" id="CHEBI:15378"/>
        <dbReference type="ChEBI" id="CHEBI:15734"/>
        <dbReference type="ChEBI" id="CHEBI:17478"/>
        <dbReference type="ChEBI" id="CHEBI:57540"/>
        <dbReference type="ChEBI" id="CHEBI:57945"/>
        <dbReference type="EC" id="1.1.1.1"/>
    </reaction>
</comment>
<dbReference type="InterPro" id="IPR013154">
    <property type="entry name" value="ADH-like_N"/>
</dbReference>
<evidence type="ECO:0000313" key="12">
    <source>
        <dbReference type="Proteomes" id="UP000185596"/>
    </source>
</evidence>
<dbReference type="SUPFAM" id="SSF51735">
    <property type="entry name" value="NAD(P)-binding Rossmann-fold domains"/>
    <property type="match status" value="1"/>
</dbReference>
<dbReference type="InterPro" id="IPR013149">
    <property type="entry name" value="ADH-like_C"/>
</dbReference>
<keyword evidence="12" id="KW-1185">Reference proteome</keyword>
<dbReference type="EMBL" id="MSIE01000007">
    <property type="protein sequence ID" value="OLF18470.1"/>
    <property type="molecule type" value="Genomic_DNA"/>
</dbReference>
<dbReference type="PANTHER" id="PTHR42940:SF8">
    <property type="entry name" value="VACUOLAR PROTEIN SORTING-ASSOCIATED PROTEIN 11"/>
    <property type="match status" value="1"/>
</dbReference>
<dbReference type="Pfam" id="PF08240">
    <property type="entry name" value="ADH_N"/>
    <property type="match status" value="1"/>
</dbReference>
<evidence type="ECO:0000256" key="4">
    <source>
        <dbReference type="ARBA" id="ARBA00022723"/>
    </source>
</evidence>
<protein>
    <recommendedName>
        <fullName evidence="3">alcohol dehydrogenase</fullName>
        <ecNumber evidence="3">1.1.1.1</ecNumber>
    </recommendedName>
</protein>
<comment type="caution">
    <text evidence="11">The sequence shown here is derived from an EMBL/GenBank/DDBJ whole genome shotgun (WGS) entry which is preliminary data.</text>
</comment>